<evidence type="ECO:0000313" key="3">
    <source>
        <dbReference type="Proteomes" id="UP001299596"/>
    </source>
</evidence>
<feature type="region of interest" description="Disordered" evidence="1">
    <location>
        <begin position="26"/>
        <end position="48"/>
    </location>
</feature>
<comment type="caution">
    <text evidence="2">The sequence shown here is derived from an EMBL/GenBank/DDBJ whole genome shotgun (WGS) entry which is preliminary data.</text>
</comment>
<name>A0ABU5XM63_9MYCO</name>
<proteinExistence type="predicted"/>
<sequence length="48" mass="5853">MDDQHEYRVTTDEGWRTWWANDAAQARQKHTEKHPDQTITSVRKVRWS</sequence>
<dbReference type="Proteomes" id="UP001299596">
    <property type="component" value="Unassembled WGS sequence"/>
</dbReference>
<evidence type="ECO:0000313" key="2">
    <source>
        <dbReference type="EMBL" id="MEB3023378.1"/>
    </source>
</evidence>
<protein>
    <submittedName>
        <fullName evidence="2">Uncharacterized protein</fullName>
    </submittedName>
</protein>
<dbReference type="RefSeq" id="WP_329780377.1">
    <property type="nucleotide sequence ID" value="NZ_JAYJJR010000016.1"/>
</dbReference>
<keyword evidence="3" id="KW-1185">Reference proteome</keyword>
<dbReference type="EMBL" id="JAYJJR010000016">
    <property type="protein sequence ID" value="MEB3023378.1"/>
    <property type="molecule type" value="Genomic_DNA"/>
</dbReference>
<organism evidence="2 3">
    <name type="scientific">[Mycobacterium] crassicus</name>
    <dbReference type="NCBI Taxonomy" id="2872309"/>
    <lineage>
        <taxon>Bacteria</taxon>
        <taxon>Bacillati</taxon>
        <taxon>Actinomycetota</taxon>
        <taxon>Actinomycetes</taxon>
        <taxon>Mycobacteriales</taxon>
        <taxon>Mycobacteriaceae</taxon>
        <taxon>Mycolicibacter</taxon>
    </lineage>
</organism>
<accession>A0ABU5XM63</accession>
<reference evidence="2 3" key="1">
    <citation type="submission" date="2023-12" db="EMBL/GenBank/DDBJ databases">
        <title>Description of new species of Mycobacterium terrae complex isolated from sewage at the Sao Paulo Zoological Park Foundation in Brazil.</title>
        <authorList>
            <person name="Romagnoli C.L."/>
            <person name="Conceicao E.C."/>
            <person name="Machado E."/>
            <person name="Barreto L.B.P.F."/>
            <person name="Sharma A."/>
            <person name="Silva N.M."/>
            <person name="Marques L.E."/>
            <person name="Juliana M.A."/>
            <person name="Lourenco M.C.S."/>
            <person name="Digiampietri L.A."/>
            <person name="Suffys P.N."/>
            <person name="Viana-Niero C."/>
        </authorList>
    </citation>
    <scope>NUCLEOTIDE SEQUENCE [LARGE SCALE GENOMIC DNA]</scope>
    <source>
        <strain evidence="2 3">MYC098</strain>
    </source>
</reference>
<evidence type="ECO:0000256" key="1">
    <source>
        <dbReference type="SAM" id="MobiDB-lite"/>
    </source>
</evidence>
<gene>
    <name evidence="2" type="ORF">K6T79_20245</name>
</gene>